<dbReference type="PROSITE" id="PS51755">
    <property type="entry name" value="OMPR_PHOB"/>
    <property type="match status" value="1"/>
</dbReference>
<evidence type="ECO:0008006" key="8">
    <source>
        <dbReference type="Google" id="ProtNLM"/>
    </source>
</evidence>
<evidence type="ECO:0000256" key="2">
    <source>
        <dbReference type="PROSITE-ProRule" id="PRU00169"/>
    </source>
</evidence>
<keyword evidence="7" id="KW-1185">Reference proteome</keyword>
<dbReference type="Gene3D" id="3.40.50.2300">
    <property type="match status" value="1"/>
</dbReference>
<evidence type="ECO:0000259" key="5">
    <source>
        <dbReference type="PROSITE" id="PS51755"/>
    </source>
</evidence>
<dbReference type="InterPro" id="IPR036388">
    <property type="entry name" value="WH-like_DNA-bd_sf"/>
</dbReference>
<dbReference type="InterPro" id="IPR001867">
    <property type="entry name" value="OmpR/PhoB-type_DNA-bd"/>
</dbReference>
<dbReference type="GO" id="GO:0000156">
    <property type="term" value="F:phosphorelay response regulator activity"/>
    <property type="evidence" value="ECO:0007669"/>
    <property type="project" value="TreeGrafter"/>
</dbReference>
<feature type="domain" description="Response regulatory" evidence="4">
    <location>
        <begin position="9"/>
        <end position="122"/>
    </location>
</feature>
<evidence type="ECO:0000256" key="1">
    <source>
        <dbReference type="ARBA" id="ARBA00023125"/>
    </source>
</evidence>
<dbReference type="PROSITE" id="PS50110">
    <property type="entry name" value="RESPONSE_REGULATORY"/>
    <property type="match status" value="1"/>
</dbReference>
<reference evidence="6 7" key="1">
    <citation type="journal article" date="2014" name="Nature">
        <title>An environmental bacterial taxon with a large and distinct metabolic repertoire.</title>
        <authorList>
            <person name="Wilson M.C."/>
            <person name="Mori T."/>
            <person name="Ruckert C."/>
            <person name="Uria A.R."/>
            <person name="Helf M.J."/>
            <person name="Takada K."/>
            <person name="Gernert C."/>
            <person name="Steffens U.A."/>
            <person name="Heycke N."/>
            <person name="Schmitt S."/>
            <person name="Rinke C."/>
            <person name="Helfrich E.J."/>
            <person name="Brachmann A.O."/>
            <person name="Gurgui C."/>
            <person name="Wakimoto T."/>
            <person name="Kracht M."/>
            <person name="Crusemann M."/>
            <person name="Hentschel U."/>
            <person name="Abe I."/>
            <person name="Matsunaga S."/>
            <person name="Kalinowski J."/>
            <person name="Takeyama H."/>
            <person name="Piel J."/>
        </authorList>
    </citation>
    <scope>NUCLEOTIDE SEQUENCE [LARGE SCALE GENOMIC DNA]</scope>
    <source>
        <strain evidence="7">TSY1</strain>
    </source>
</reference>
<protein>
    <recommendedName>
        <fullName evidence="8">Transcriptional regulator</fullName>
    </recommendedName>
</protein>
<sequence>MVRSEAVEHIFLVEEDVQCAGLVRAFLERHHFRVSLEARGDRAVHRILTEQPDGVILALELPGLDGLEICRTIRHAYQGPVVILSARETEVDEILALELGADDYLLKPVRPRVLLARLKALFRRVRPYRTKIESEALASGRLDLGRLVIEGLNRRVFLDCKEIKLTTSEFDLLWFLACNRGRVATRERIFDEVFGAHYDGADRLIDRRVARLRKKLRDDAKRSQIIKSVRGEGYLMVAWV</sequence>
<gene>
    <name evidence="6" type="ORF">ETSY1_44735</name>
</gene>
<feature type="DNA-binding region" description="OmpR/PhoB-type" evidence="3">
    <location>
        <begin position="139"/>
        <end position="238"/>
    </location>
</feature>
<dbReference type="GO" id="GO:0000976">
    <property type="term" value="F:transcription cis-regulatory region binding"/>
    <property type="evidence" value="ECO:0007669"/>
    <property type="project" value="TreeGrafter"/>
</dbReference>
<dbReference type="SMART" id="SM00448">
    <property type="entry name" value="REC"/>
    <property type="match status" value="1"/>
</dbReference>
<dbReference type="SMART" id="SM00862">
    <property type="entry name" value="Trans_reg_C"/>
    <property type="match status" value="1"/>
</dbReference>
<dbReference type="PANTHER" id="PTHR48111:SF47">
    <property type="entry name" value="TRANSCRIPTIONAL REGULATORY PROTEIN RSTA"/>
    <property type="match status" value="1"/>
</dbReference>
<dbReference type="PANTHER" id="PTHR48111">
    <property type="entry name" value="REGULATOR OF RPOS"/>
    <property type="match status" value="1"/>
</dbReference>
<evidence type="ECO:0000313" key="7">
    <source>
        <dbReference type="Proteomes" id="UP000019141"/>
    </source>
</evidence>
<name>W4L3E5_ENTF1</name>
<comment type="caution">
    <text evidence="6">The sequence shown here is derived from an EMBL/GenBank/DDBJ whole genome shotgun (WGS) entry which is preliminary data.</text>
</comment>
<dbReference type="SUPFAM" id="SSF52172">
    <property type="entry name" value="CheY-like"/>
    <property type="match status" value="1"/>
</dbReference>
<organism evidence="6 7">
    <name type="scientific">Entotheonella factor</name>
    <dbReference type="NCBI Taxonomy" id="1429438"/>
    <lineage>
        <taxon>Bacteria</taxon>
        <taxon>Pseudomonadati</taxon>
        <taxon>Nitrospinota/Tectimicrobiota group</taxon>
        <taxon>Candidatus Tectimicrobiota</taxon>
        <taxon>Candidatus Entotheonellia</taxon>
        <taxon>Candidatus Entotheonellales</taxon>
        <taxon>Candidatus Entotheonellaceae</taxon>
        <taxon>Candidatus Entotheonella</taxon>
    </lineage>
</organism>
<accession>W4L3E5</accession>
<dbReference type="Pfam" id="PF00072">
    <property type="entry name" value="Response_reg"/>
    <property type="match status" value="1"/>
</dbReference>
<evidence type="ECO:0000259" key="4">
    <source>
        <dbReference type="PROSITE" id="PS50110"/>
    </source>
</evidence>
<dbReference type="InterPro" id="IPR016032">
    <property type="entry name" value="Sig_transdc_resp-reg_C-effctor"/>
</dbReference>
<feature type="domain" description="OmpR/PhoB-type" evidence="5">
    <location>
        <begin position="139"/>
        <end position="238"/>
    </location>
</feature>
<dbReference type="GO" id="GO:0005829">
    <property type="term" value="C:cytosol"/>
    <property type="evidence" value="ECO:0007669"/>
    <property type="project" value="TreeGrafter"/>
</dbReference>
<proteinExistence type="predicted"/>
<keyword evidence="1 3" id="KW-0238">DNA-binding</keyword>
<dbReference type="Pfam" id="PF00486">
    <property type="entry name" value="Trans_reg_C"/>
    <property type="match status" value="1"/>
</dbReference>
<dbReference type="SUPFAM" id="SSF46894">
    <property type="entry name" value="C-terminal effector domain of the bipartite response regulators"/>
    <property type="match status" value="1"/>
</dbReference>
<dbReference type="HOGENOM" id="CLU_000445_30_4_7"/>
<evidence type="ECO:0000313" key="6">
    <source>
        <dbReference type="EMBL" id="ETW92195.1"/>
    </source>
</evidence>
<dbReference type="CDD" id="cd00383">
    <property type="entry name" value="trans_reg_C"/>
    <property type="match status" value="1"/>
</dbReference>
<dbReference type="Gene3D" id="6.10.250.690">
    <property type="match status" value="1"/>
</dbReference>
<dbReference type="InterPro" id="IPR039420">
    <property type="entry name" value="WalR-like"/>
</dbReference>
<dbReference type="InterPro" id="IPR011006">
    <property type="entry name" value="CheY-like_superfamily"/>
</dbReference>
<comment type="caution">
    <text evidence="2">Lacks conserved residue(s) required for the propagation of feature annotation.</text>
</comment>
<dbReference type="EMBL" id="AZHW01001603">
    <property type="protein sequence ID" value="ETW92195.1"/>
    <property type="molecule type" value="Genomic_DNA"/>
</dbReference>
<dbReference type="InterPro" id="IPR001789">
    <property type="entry name" value="Sig_transdc_resp-reg_receiver"/>
</dbReference>
<evidence type="ECO:0000256" key="3">
    <source>
        <dbReference type="PROSITE-ProRule" id="PRU01091"/>
    </source>
</evidence>
<dbReference type="AlphaFoldDB" id="W4L3E5"/>
<dbReference type="Gene3D" id="1.10.10.10">
    <property type="entry name" value="Winged helix-like DNA-binding domain superfamily/Winged helix DNA-binding domain"/>
    <property type="match status" value="1"/>
</dbReference>
<dbReference type="GO" id="GO:0032993">
    <property type="term" value="C:protein-DNA complex"/>
    <property type="evidence" value="ECO:0007669"/>
    <property type="project" value="TreeGrafter"/>
</dbReference>
<dbReference type="Proteomes" id="UP000019141">
    <property type="component" value="Unassembled WGS sequence"/>
</dbReference>
<dbReference type="GO" id="GO:0006355">
    <property type="term" value="P:regulation of DNA-templated transcription"/>
    <property type="evidence" value="ECO:0007669"/>
    <property type="project" value="InterPro"/>
</dbReference>